<feature type="compositionally biased region" description="Pro residues" evidence="1">
    <location>
        <begin position="32"/>
        <end position="41"/>
    </location>
</feature>
<protein>
    <submittedName>
        <fullName evidence="2">Uncharacterized protein</fullName>
    </submittedName>
</protein>
<keyword evidence="3" id="KW-1185">Reference proteome</keyword>
<feature type="non-terminal residue" evidence="2">
    <location>
        <position position="221"/>
    </location>
</feature>
<dbReference type="AlphaFoldDB" id="A0ABD2A3G2"/>
<gene>
    <name evidence="2" type="ORF">V1478_014634</name>
</gene>
<dbReference type="Proteomes" id="UP001607302">
    <property type="component" value="Unassembled WGS sequence"/>
</dbReference>
<evidence type="ECO:0000256" key="1">
    <source>
        <dbReference type="SAM" id="MobiDB-lite"/>
    </source>
</evidence>
<name>A0ABD2A3G2_VESSQ</name>
<sequence>MPRGVLIMTSRKALVSVAGVAVTAGARVRRAQPPPASPRESPPFTSTRRRWRVEADGEEEGGAYASRSWGWIYGECFMVPPVGKHLRVNSSVRWENSSLIFAILRGPVSPFVTLPQCTSLLPRCILHFIGVSAYSSCENFVSDNHSSSDYVIDYELSLSYISRKEEREKTFTRYSDTPTAGFRMPPSSHVFLRYASRIDASVARRQRVSSASYRQLKMIGD</sequence>
<comment type="caution">
    <text evidence="2">The sequence shown here is derived from an EMBL/GenBank/DDBJ whole genome shotgun (WGS) entry which is preliminary data.</text>
</comment>
<proteinExistence type="predicted"/>
<feature type="region of interest" description="Disordered" evidence="1">
    <location>
        <begin position="28"/>
        <end position="48"/>
    </location>
</feature>
<organism evidence="2 3">
    <name type="scientific">Vespula squamosa</name>
    <name type="common">Southern yellow jacket</name>
    <name type="synonym">Wasp</name>
    <dbReference type="NCBI Taxonomy" id="30214"/>
    <lineage>
        <taxon>Eukaryota</taxon>
        <taxon>Metazoa</taxon>
        <taxon>Ecdysozoa</taxon>
        <taxon>Arthropoda</taxon>
        <taxon>Hexapoda</taxon>
        <taxon>Insecta</taxon>
        <taxon>Pterygota</taxon>
        <taxon>Neoptera</taxon>
        <taxon>Endopterygota</taxon>
        <taxon>Hymenoptera</taxon>
        <taxon>Apocrita</taxon>
        <taxon>Aculeata</taxon>
        <taxon>Vespoidea</taxon>
        <taxon>Vespidae</taxon>
        <taxon>Vespinae</taxon>
        <taxon>Vespula</taxon>
    </lineage>
</organism>
<evidence type="ECO:0000313" key="2">
    <source>
        <dbReference type="EMBL" id="KAL2714936.1"/>
    </source>
</evidence>
<accession>A0ABD2A3G2</accession>
<reference evidence="2 3" key="1">
    <citation type="journal article" date="2024" name="Ann. Entomol. Soc. Am.">
        <title>Genomic analyses of the southern and eastern yellowjacket wasps (Hymenoptera: Vespidae) reveal evolutionary signatures of social life.</title>
        <authorList>
            <person name="Catto M.A."/>
            <person name="Caine P.B."/>
            <person name="Orr S.E."/>
            <person name="Hunt B.G."/>
            <person name="Goodisman M.A.D."/>
        </authorList>
    </citation>
    <scope>NUCLEOTIDE SEQUENCE [LARGE SCALE GENOMIC DNA]</scope>
    <source>
        <strain evidence="2">233</strain>
        <tissue evidence="2">Head and thorax</tissue>
    </source>
</reference>
<dbReference type="EMBL" id="JAUDFV010000155">
    <property type="protein sequence ID" value="KAL2714936.1"/>
    <property type="molecule type" value="Genomic_DNA"/>
</dbReference>
<evidence type="ECO:0000313" key="3">
    <source>
        <dbReference type="Proteomes" id="UP001607302"/>
    </source>
</evidence>